<evidence type="ECO:0000313" key="9">
    <source>
        <dbReference type="Proteomes" id="UP000074294"/>
    </source>
</evidence>
<evidence type="ECO:0000313" key="8">
    <source>
        <dbReference type="EMBL" id="KUO42380.1"/>
    </source>
</evidence>
<dbReference type="PANTHER" id="PTHR43334:SF2">
    <property type="entry name" value="ACETATE--COA LIGASE [ADP-FORMING]"/>
    <property type="match status" value="1"/>
</dbReference>
<keyword evidence="3" id="KW-0436">Ligase</keyword>
<protein>
    <recommendedName>
        <fullName evidence="2">acetate--CoA ligase (ADP-forming)</fullName>
        <ecNumber evidence="2">6.2.1.13</ecNumber>
    </recommendedName>
</protein>
<organism evidence="8 9">
    <name type="scientific">Hadarchaeum yellowstonense</name>
    <dbReference type="NCBI Taxonomy" id="1776334"/>
    <lineage>
        <taxon>Archaea</taxon>
        <taxon>Methanobacteriati</taxon>
        <taxon>Candidatus Hadarchaeota</taxon>
        <taxon>Candidatus Hadarchaeia</taxon>
        <taxon>Candidatus Hadarchaeales</taxon>
        <taxon>Candidatus Hadarchaeaceae</taxon>
        <taxon>Candidatus Hadarchaeum</taxon>
    </lineage>
</organism>
<dbReference type="Proteomes" id="UP000074294">
    <property type="component" value="Unassembled WGS sequence"/>
</dbReference>
<dbReference type="Gene3D" id="3.40.50.720">
    <property type="entry name" value="NAD(P)-binding Rossmann-like Domain"/>
    <property type="match status" value="1"/>
</dbReference>
<gene>
    <name evidence="8" type="ORF">APZ16_02785</name>
</gene>
<evidence type="ECO:0000256" key="3">
    <source>
        <dbReference type="ARBA" id="ARBA00022598"/>
    </source>
</evidence>
<evidence type="ECO:0000256" key="5">
    <source>
        <dbReference type="ARBA" id="ARBA00022840"/>
    </source>
</evidence>
<dbReference type="InterPro" id="IPR003781">
    <property type="entry name" value="CoA-bd"/>
</dbReference>
<dbReference type="STRING" id="1776334.APZ16_02785"/>
<sequence length="435" mass="47397">MSDALQTLFEPKSISLVGASELTGEDAIYSTHFHYLVQNVSSYRKGKIHLVDLSGKLEGSFKSINNLRTGLDLALVLLPEKLLTRNLQKLLSRQPRAMVIMESELREAEELIKAAKRKKMTIIGPGSIGIVNTQNGLSAISEKASILRGHVAIVSQDSCIARSVLNFAAVTGISKLINIGDSLGTDESEVLSYLSQDKETKVICIYLKRIRNGRKFVETMAATVAKKPVIVLSSYPDNRGIFEAAVKQSGGILVQDLQEMLNGATALAKQPPLPGERVAIIANVSGPAELLEKYLSKMGMAPAQPSMETLGKIKEKHPGAELFGFVHLGRSAKGDIWKQAAELLLSDKEVDGLIAVNSMGFTLFNLEDLRKITEIAKKTREKPVLAVTLCASDGAAFREIAARSELPIYTDLEDAAKAMNVLRSRGKQIRKFLKD</sequence>
<keyword evidence="4" id="KW-0547">Nucleotide-binding</keyword>
<dbReference type="AlphaFoldDB" id="A0A147K0P6"/>
<dbReference type="InterPro" id="IPR016102">
    <property type="entry name" value="Succinyl-CoA_synth-like"/>
</dbReference>
<dbReference type="Pfam" id="PF13380">
    <property type="entry name" value="CoA_binding_2"/>
    <property type="match status" value="1"/>
</dbReference>
<reference evidence="8 9" key="1">
    <citation type="journal article" date="2016" name="Nat. Microbiol.">
        <title>Genomic inference of the metabolism of cosmopolitan subsurface Archaea, Hadesarchaea.</title>
        <authorList>
            <person name="Baker B.J."/>
            <person name="Saw J.H."/>
            <person name="Lind A.E."/>
            <person name="Lazar C.S."/>
            <person name="Hinrichs K.-U."/>
            <person name="Teske A.P."/>
            <person name="Ettema T.J."/>
        </authorList>
    </citation>
    <scope>NUCLEOTIDE SEQUENCE [LARGE SCALE GENOMIC DNA]</scope>
</reference>
<accession>A0A147K0P6</accession>
<proteinExistence type="predicted"/>
<feature type="domain" description="Succinyl-CoA synthetase-like flavodoxin" evidence="7">
    <location>
        <begin position="148"/>
        <end position="234"/>
    </location>
</feature>
<dbReference type="PANTHER" id="PTHR43334">
    <property type="entry name" value="ACETATE--COA LIGASE [ADP-FORMING]"/>
    <property type="match status" value="1"/>
</dbReference>
<evidence type="ECO:0000259" key="7">
    <source>
        <dbReference type="Pfam" id="PF13607"/>
    </source>
</evidence>
<comment type="caution">
    <text evidence="8">The sequence shown here is derived from an EMBL/GenBank/DDBJ whole genome shotgun (WGS) entry which is preliminary data.</text>
</comment>
<dbReference type="Gene3D" id="3.40.50.261">
    <property type="entry name" value="Succinyl-CoA synthetase domains"/>
    <property type="match status" value="2"/>
</dbReference>
<dbReference type="InterPro" id="IPR051538">
    <property type="entry name" value="Acyl-CoA_Synth/Transferase"/>
</dbReference>
<keyword evidence="5" id="KW-0067">ATP-binding</keyword>
<dbReference type="InterPro" id="IPR036291">
    <property type="entry name" value="NAD(P)-bd_dom_sf"/>
</dbReference>
<evidence type="ECO:0000256" key="1">
    <source>
        <dbReference type="ARBA" id="ARBA00001619"/>
    </source>
</evidence>
<dbReference type="GO" id="GO:0005524">
    <property type="term" value="F:ATP binding"/>
    <property type="evidence" value="ECO:0007669"/>
    <property type="project" value="UniProtKB-KW"/>
</dbReference>
<comment type="catalytic activity">
    <reaction evidence="1">
        <text>acetate + ATP + CoA = acetyl-CoA + ADP + phosphate</text>
        <dbReference type="Rhea" id="RHEA:15081"/>
        <dbReference type="ChEBI" id="CHEBI:30089"/>
        <dbReference type="ChEBI" id="CHEBI:30616"/>
        <dbReference type="ChEBI" id="CHEBI:43474"/>
        <dbReference type="ChEBI" id="CHEBI:57287"/>
        <dbReference type="ChEBI" id="CHEBI:57288"/>
        <dbReference type="ChEBI" id="CHEBI:456216"/>
        <dbReference type="EC" id="6.2.1.13"/>
    </reaction>
</comment>
<dbReference type="SUPFAM" id="SSF52210">
    <property type="entry name" value="Succinyl-CoA synthetase domains"/>
    <property type="match status" value="2"/>
</dbReference>
<dbReference type="EC" id="6.2.1.13" evidence="2"/>
<evidence type="ECO:0000259" key="6">
    <source>
        <dbReference type="Pfam" id="PF13380"/>
    </source>
</evidence>
<dbReference type="Pfam" id="PF13607">
    <property type="entry name" value="Succ_CoA_lig"/>
    <property type="match status" value="1"/>
</dbReference>
<evidence type="ECO:0000256" key="2">
    <source>
        <dbReference type="ARBA" id="ARBA00012957"/>
    </source>
</evidence>
<evidence type="ECO:0000256" key="4">
    <source>
        <dbReference type="ARBA" id="ARBA00022741"/>
    </source>
</evidence>
<dbReference type="GO" id="GO:0043758">
    <property type="term" value="F:acetate-CoA ligase (ADP-forming) activity"/>
    <property type="evidence" value="ECO:0007669"/>
    <property type="project" value="UniProtKB-EC"/>
</dbReference>
<dbReference type="InterPro" id="IPR032875">
    <property type="entry name" value="Succ_CoA_lig_flav_dom"/>
</dbReference>
<dbReference type="SUPFAM" id="SSF51735">
    <property type="entry name" value="NAD(P)-binding Rossmann-fold domains"/>
    <property type="match status" value="1"/>
</dbReference>
<dbReference type="EMBL" id="LQMQ01000007">
    <property type="protein sequence ID" value="KUO42380.1"/>
    <property type="molecule type" value="Genomic_DNA"/>
</dbReference>
<name>A0A147K0P6_HADYE</name>
<feature type="domain" description="CoA-binding" evidence="6">
    <location>
        <begin position="12"/>
        <end position="132"/>
    </location>
</feature>